<evidence type="ECO:0000259" key="1">
    <source>
        <dbReference type="Pfam" id="PF08044"/>
    </source>
</evidence>
<accession>A0ABV7YF70</accession>
<evidence type="ECO:0000313" key="3">
    <source>
        <dbReference type="Proteomes" id="UP001595699"/>
    </source>
</evidence>
<protein>
    <submittedName>
        <fullName evidence="2">DUF1707 domain-containing protein</fullName>
    </submittedName>
</protein>
<evidence type="ECO:0000313" key="2">
    <source>
        <dbReference type="EMBL" id="MFC3762700.1"/>
    </source>
</evidence>
<dbReference type="PANTHER" id="PTHR40763">
    <property type="entry name" value="MEMBRANE PROTEIN-RELATED"/>
    <property type="match status" value="1"/>
</dbReference>
<feature type="domain" description="DUF1707" evidence="1">
    <location>
        <begin position="11"/>
        <end position="63"/>
    </location>
</feature>
<proteinExistence type="predicted"/>
<gene>
    <name evidence="2" type="ORF">ACFOUW_17795</name>
</gene>
<sequence length="377" mass="40562">MLGDWAARPTIRARDVDREYAMGLLRNASVDGQLTTAEFEQRLGQAMRATTLGELASLIGDLQEQPAPVPVPVRQAPAPVAYVPAPPRRRGGLGRVLVGGLVLMLFLGGVSELRDGGDSGPAFDEYATNCFEDPNGENSPECVGTVFVNPLDLAGADPKAASYLERLGMPNALPIPTGAAFDGHNWQSASTDQATGEITHRWHLEYLVPDADQPIEPRHVADFYRDGVQLNRLGGRGYDERELPEGEGIELVWPGEGTGDQLAVRTSYTAKGSVRVLIDLTTVGPAQARADVAGELGDELRKTMFVTTVGMIYLQSRVTQLESNPTRCALEQVWSATPEQYAKIRTQLDGANVQLAELSNGKQLTYSASADCAALAF</sequence>
<dbReference type="RefSeq" id="WP_205118973.1">
    <property type="nucleotide sequence ID" value="NZ_JAFBCM010000001.1"/>
</dbReference>
<name>A0ABV7YF70_9ACTN</name>
<keyword evidence="3" id="KW-1185">Reference proteome</keyword>
<reference evidence="3" key="1">
    <citation type="journal article" date="2019" name="Int. J. Syst. Evol. Microbiol.">
        <title>The Global Catalogue of Microorganisms (GCM) 10K type strain sequencing project: providing services to taxonomists for standard genome sequencing and annotation.</title>
        <authorList>
            <consortium name="The Broad Institute Genomics Platform"/>
            <consortium name="The Broad Institute Genome Sequencing Center for Infectious Disease"/>
            <person name="Wu L."/>
            <person name="Ma J."/>
        </authorList>
    </citation>
    <scope>NUCLEOTIDE SEQUENCE [LARGE SCALE GENOMIC DNA]</scope>
    <source>
        <strain evidence="3">CGMCC 4.7241</strain>
    </source>
</reference>
<dbReference type="Pfam" id="PF08044">
    <property type="entry name" value="DUF1707"/>
    <property type="match status" value="1"/>
</dbReference>
<dbReference type="PANTHER" id="PTHR40763:SF4">
    <property type="entry name" value="DUF1707 DOMAIN-CONTAINING PROTEIN"/>
    <property type="match status" value="1"/>
</dbReference>
<dbReference type="InterPro" id="IPR012551">
    <property type="entry name" value="DUF1707_SHOCT-like"/>
</dbReference>
<dbReference type="Proteomes" id="UP001595699">
    <property type="component" value="Unassembled WGS sequence"/>
</dbReference>
<dbReference type="EMBL" id="JBHRZH010000015">
    <property type="protein sequence ID" value="MFC3762700.1"/>
    <property type="molecule type" value="Genomic_DNA"/>
</dbReference>
<comment type="caution">
    <text evidence="2">The sequence shown here is derived from an EMBL/GenBank/DDBJ whole genome shotgun (WGS) entry which is preliminary data.</text>
</comment>
<organism evidence="2 3">
    <name type="scientific">Tenggerimyces flavus</name>
    <dbReference type="NCBI Taxonomy" id="1708749"/>
    <lineage>
        <taxon>Bacteria</taxon>
        <taxon>Bacillati</taxon>
        <taxon>Actinomycetota</taxon>
        <taxon>Actinomycetes</taxon>
        <taxon>Propionibacteriales</taxon>
        <taxon>Nocardioidaceae</taxon>
        <taxon>Tenggerimyces</taxon>
    </lineage>
</organism>